<evidence type="ECO:0000256" key="4">
    <source>
        <dbReference type="PIRSR" id="PIRSR036894-2"/>
    </source>
</evidence>
<evidence type="ECO:0000259" key="5">
    <source>
        <dbReference type="Pfam" id="PF20511"/>
    </source>
</evidence>
<feature type="binding site" evidence="3">
    <location>
        <position position="167"/>
    </location>
    <ligand>
        <name>Zn(2+)</name>
        <dbReference type="ChEBI" id="CHEBI:29105"/>
    </ligand>
</feature>
<dbReference type="RefSeq" id="WP_027875517.1">
    <property type="nucleotide sequence ID" value="NZ_CP023173.1"/>
</dbReference>
<keyword evidence="2 3" id="KW-0862">Zinc</keyword>
<dbReference type="PIRSF" id="PIRSF036894">
    <property type="entry name" value="PMI_Firm_short"/>
    <property type="match status" value="1"/>
</dbReference>
<reference evidence="6 7" key="1">
    <citation type="submission" date="2017-08" db="EMBL/GenBank/DDBJ databases">
        <title>Complete Genome Sequence of Mesoplasma chauliocola.</title>
        <authorList>
            <person name="Knight T.F.Jr."/>
            <person name="Citino T."/>
        </authorList>
    </citation>
    <scope>NUCLEOTIDE SEQUENCE [LARGE SCALE GENOMIC DNA]</scope>
    <source>
        <strain evidence="6 7">CHPA-2</strain>
    </source>
</reference>
<dbReference type="InterPro" id="IPR014628">
    <property type="entry name" value="Man6P_isomerase_Firm_short"/>
</dbReference>
<dbReference type="GO" id="GO:0008270">
    <property type="term" value="F:zinc ion binding"/>
    <property type="evidence" value="ECO:0007669"/>
    <property type="project" value="InterPro"/>
</dbReference>
<dbReference type="GO" id="GO:0005975">
    <property type="term" value="P:carbohydrate metabolic process"/>
    <property type="evidence" value="ECO:0007669"/>
    <property type="project" value="InterPro"/>
</dbReference>
<feature type="active site" evidence="4">
    <location>
        <position position="187"/>
    </location>
</feature>
<organism evidence="6 7">
    <name type="scientific">Mesoplasma chauliocola</name>
    <dbReference type="NCBI Taxonomy" id="216427"/>
    <lineage>
        <taxon>Bacteria</taxon>
        <taxon>Bacillati</taxon>
        <taxon>Mycoplasmatota</taxon>
        <taxon>Mollicutes</taxon>
        <taxon>Entomoplasmatales</taxon>
        <taxon>Entomoplasmataceae</taxon>
        <taxon>Mesoplasma</taxon>
    </lineage>
</organism>
<keyword evidence="1 3" id="KW-0479">Metal-binding</keyword>
<dbReference type="InterPro" id="IPR011051">
    <property type="entry name" value="RmlC_Cupin_sf"/>
</dbReference>
<dbReference type="Gene3D" id="2.60.120.10">
    <property type="entry name" value="Jelly Rolls"/>
    <property type="match status" value="2"/>
</dbReference>
<dbReference type="SUPFAM" id="SSF51182">
    <property type="entry name" value="RmlC-like cupins"/>
    <property type="match status" value="1"/>
</dbReference>
<dbReference type="GO" id="GO:0004476">
    <property type="term" value="F:mannose-6-phosphate isomerase activity"/>
    <property type="evidence" value="ECO:0007669"/>
    <property type="project" value="InterPro"/>
</dbReference>
<evidence type="ECO:0000313" key="6">
    <source>
        <dbReference type="EMBL" id="ASZ09413.1"/>
    </source>
</evidence>
<keyword evidence="6" id="KW-0413">Isomerase</keyword>
<sequence length="302" mass="35008">MKIIKIKPHFSEKIWGSKDWKSLGYENPSNKKFGEAWVISAHPNGLSFLDDEEITLKDFFQNNKNFFGRESYEKFPLLSKVINPTENLSVQVHPNDEYAIKNENDLGKPESWIVLDCPKDSEIIYGHSAQNKEEFIECVENNNWKKLLKTIKVNKGDFIFVPSGKIHALTANVKVFELQRSSDVTYRLYDYDRLEEGKKRELQIEKSIDNLTFPDNKLNVVKNASGRVFSSNFFSIFVYKSTLHTNFVKYEDSYWIELTVVKGEGTIGGVKFQKGESAIILSNFSEIIIEGEIEIIFYWIKK</sequence>
<dbReference type="PANTHER" id="PTHR42742">
    <property type="entry name" value="TRANSCRIPTIONAL REPRESSOR MPRA"/>
    <property type="match status" value="1"/>
</dbReference>
<dbReference type="InterPro" id="IPR046457">
    <property type="entry name" value="PMI_typeI_cat"/>
</dbReference>
<evidence type="ECO:0000256" key="1">
    <source>
        <dbReference type="ARBA" id="ARBA00022723"/>
    </source>
</evidence>
<dbReference type="InterPro" id="IPR014710">
    <property type="entry name" value="RmlC-like_jellyroll"/>
</dbReference>
<dbReference type="PANTHER" id="PTHR42742:SF3">
    <property type="entry name" value="FRUCTOKINASE"/>
    <property type="match status" value="1"/>
</dbReference>
<dbReference type="Proteomes" id="UP000232229">
    <property type="component" value="Chromosome"/>
</dbReference>
<evidence type="ECO:0000256" key="3">
    <source>
        <dbReference type="PIRSR" id="PIRSR036894-1"/>
    </source>
</evidence>
<proteinExistence type="predicted"/>
<dbReference type="EMBL" id="CP023173">
    <property type="protein sequence ID" value="ASZ09413.1"/>
    <property type="molecule type" value="Genomic_DNA"/>
</dbReference>
<dbReference type="AlphaFoldDB" id="A0A249SP90"/>
<comment type="cofactor">
    <cofactor evidence="3">
        <name>Zn(2+)</name>
        <dbReference type="ChEBI" id="CHEBI:29105"/>
    </cofactor>
    <text evidence="3">Binds 1 zinc ion per subunit.</text>
</comment>
<accession>A0A249SP90</accession>
<feature type="domain" description="Phosphomannose isomerase type I catalytic" evidence="5">
    <location>
        <begin position="4"/>
        <end position="99"/>
    </location>
</feature>
<feature type="binding site" evidence="3">
    <location>
        <position position="110"/>
    </location>
    <ligand>
        <name>Zn(2+)</name>
        <dbReference type="ChEBI" id="CHEBI:29105"/>
    </ligand>
</feature>
<dbReference type="STRING" id="1336232.GCA_000518825_01102"/>
<name>A0A249SP90_9MOLU</name>
<keyword evidence="7" id="KW-1185">Reference proteome</keyword>
<feature type="binding site" evidence="3">
    <location>
        <position position="93"/>
    </location>
    <ligand>
        <name>Zn(2+)</name>
        <dbReference type="ChEBI" id="CHEBI:29105"/>
    </ligand>
</feature>
<evidence type="ECO:0000313" key="7">
    <source>
        <dbReference type="Proteomes" id="UP000232229"/>
    </source>
</evidence>
<dbReference type="KEGG" id="mchc:CK556_03615"/>
<protein>
    <submittedName>
        <fullName evidence="6">Mannose-6-phosphate isomerase</fullName>
    </submittedName>
</protein>
<evidence type="ECO:0000256" key="2">
    <source>
        <dbReference type="ARBA" id="ARBA00022833"/>
    </source>
</evidence>
<dbReference type="Pfam" id="PF20511">
    <property type="entry name" value="PMI_typeI_cat"/>
    <property type="match status" value="1"/>
</dbReference>
<dbReference type="InterPro" id="IPR051804">
    <property type="entry name" value="Carb_Metab_Reg_Kinase/Isom"/>
</dbReference>
<dbReference type="CDD" id="cd07010">
    <property type="entry name" value="cupin_PMI_type_I_N_bac"/>
    <property type="match status" value="1"/>
</dbReference>
<gene>
    <name evidence="6" type="ORF">CK556_03615</name>
</gene>